<proteinExistence type="inferred from homology"/>
<keyword evidence="5" id="KW-1185">Reference proteome</keyword>
<comment type="similarity">
    <text evidence="1">Belongs to the DDAH family.</text>
</comment>
<dbReference type="AlphaFoldDB" id="A0A6A5BKR7"/>
<organism evidence="4 5">
    <name type="scientific">Naegleria fowleri</name>
    <name type="common">Brain eating amoeba</name>
    <dbReference type="NCBI Taxonomy" id="5763"/>
    <lineage>
        <taxon>Eukaryota</taxon>
        <taxon>Discoba</taxon>
        <taxon>Heterolobosea</taxon>
        <taxon>Tetramitia</taxon>
        <taxon>Eutetramitia</taxon>
        <taxon>Vahlkampfiidae</taxon>
        <taxon>Naegleria</taxon>
    </lineage>
</organism>
<protein>
    <submittedName>
        <fullName evidence="4">Uncharacterized protein</fullName>
    </submittedName>
</protein>
<dbReference type="SUPFAM" id="SSF55909">
    <property type="entry name" value="Pentein"/>
    <property type="match status" value="1"/>
</dbReference>
<dbReference type="Proteomes" id="UP000444721">
    <property type="component" value="Unassembled WGS sequence"/>
</dbReference>
<name>A0A6A5BKR7_NAEFO</name>
<dbReference type="VEuPathDB" id="AmoebaDB:NfTy_070290"/>
<dbReference type="RefSeq" id="XP_044562310.1">
    <property type="nucleotide sequence ID" value="XM_044706909.1"/>
</dbReference>
<feature type="active site" description="Proton donor" evidence="3">
    <location>
        <position position="184"/>
    </location>
</feature>
<dbReference type="InterPro" id="IPR033199">
    <property type="entry name" value="DDAH-like"/>
</dbReference>
<dbReference type="GO" id="GO:0045429">
    <property type="term" value="P:positive regulation of nitric oxide biosynthetic process"/>
    <property type="evidence" value="ECO:0007669"/>
    <property type="project" value="TreeGrafter"/>
</dbReference>
<dbReference type="GO" id="GO:0006525">
    <property type="term" value="P:arginine metabolic process"/>
    <property type="evidence" value="ECO:0007669"/>
    <property type="project" value="TreeGrafter"/>
</dbReference>
<evidence type="ECO:0000256" key="3">
    <source>
        <dbReference type="PIRSR" id="PIRSR633199-1"/>
    </source>
</evidence>
<evidence type="ECO:0000256" key="2">
    <source>
        <dbReference type="ARBA" id="ARBA00022801"/>
    </source>
</evidence>
<dbReference type="VEuPathDB" id="AmoebaDB:FDP41_003589"/>
<keyword evidence="2" id="KW-0378">Hydrolase</keyword>
<dbReference type="PANTHER" id="PTHR12737:SF9">
    <property type="entry name" value="DIMETHYLARGININASE"/>
    <property type="match status" value="1"/>
</dbReference>
<dbReference type="GO" id="GO:0016403">
    <property type="term" value="F:dimethylargininase activity"/>
    <property type="evidence" value="ECO:0007669"/>
    <property type="project" value="TreeGrafter"/>
</dbReference>
<dbReference type="GO" id="GO:0000052">
    <property type="term" value="P:citrulline metabolic process"/>
    <property type="evidence" value="ECO:0007669"/>
    <property type="project" value="TreeGrafter"/>
</dbReference>
<gene>
    <name evidence="4" type="ORF">FDP41_003589</name>
</gene>
<reference evidence="4 5" key="1">
    <citation type="journal article" date="2019" name="Sci. Rep.">
        <title>Nanopore sequencing improves the draft genome of the human pathogenic amoeba Naegleria fowleri.</title>
        <authorList>
            <person name="Liechti N."/>
            <person name="Schurch N."/>
            <person name="Bruggmann R."/>
            <person name="Wittwer M."/>
        </authorList>
    </citation>
    <scope>NUCLEOTIDE SEQUENCE [LARGE SCALE GENOMIC DNA]</scope>
    <source>
        <strain evidence="4 5">ATCC 30894</strain>
    </source>
</reference>
<dbReference type="Pfam" id="PF19420">
    <property type="entry name" value="DDAH_eukar"/>
    <property type="match status" value="1"/>
</dbReference>
<accession>A0A6A5BKR7</accession>
<evidence type="ECO:0000313" key="5">
    <source>
        <dbReference type="Proteomes" id="UP000444721"/>
    </source>
</evidence>
<comment type="caution">
    <text evidence="4">The sequence shown here is derived from an EMBL/GenBank/DDBJ whole genome shotgun (WGS) entry which is preliminary data.</text>
</comment>
<dbReference type="OrthoDB" id="26679at2759"/>
<dbReference type="OMA" id="RKEADMM"/>
<dbReference type="EMBL" id="VFQX01000034">
    <property type="protein sequence ID" value="KAF0977597.1"/>
    <property type="molecule type" value="Genomic_DNA"/>
</dbReference>
<dbReference type="Gene3D" id="3.75.10.10">
    <property type="entry name" value="L-arginine/glycine Amidinotransferase, Chain A"/>
    <property type="match status" value="1"/>
</dbReference>
<dbReference type="PANTHER" id="PTHR12737">
    <property type="entry name" value="DIMETHYLARGININE DIMETHYLAMINOHYDROLASE"/>
    <property type="match status" value="1"/>
</dbReference>
<dbReference type="GO" id="GO:0016597">
    <property type="term" value="F:amino acid binding"/>
    <property type="evidence" value="ECO:0007669"/>
    <property type="project" value="TreeGrafter"/>
</dbReference>
<sequence>MKASRGIIRKISPNVHHGISSKHDHMKDCSSSEDFINKHKAEKEHQEYVSILKTHLEEVIELESDERYPDCVFVEDPIVVVDHVVFLNRMGALSRRGEIDAFREVFLSSKISNSWTRNYTLVDMYEKSETATVDGGDCCAIYETKHLFMGISSRTNMEGILLYEKVLSELGWKVIPVKVKQGLHLKSFVTYFLSSSAEILLTVNDDEIGRDIFSQIQSHSNEKFTYRALFVPEEEACNVVSFKSLKTNKHVIIYKSGYHQSEIIFKNAMNESQVFNVELIPIEYDELAKLDGCLTCCCVLFQ</sequence>
<evidence type="ECO:0000256" key="1">
    <source>
        <dbReference type="ARBA" id="ARBA00008532"/>
    </source>
</evidence>
<feature type="active site" description="Nucleophile" evidence="3">
    <location>
        <position position="296"/>
    </location>
</feature>
<dbReference type="GeneID" id="68110807"/>
<dbReference type="VEuPathDB" id="AmoebaDB:NF0117820"/>
<evidence type="ECO:0000313" key="4">
    <source>
        <dbReference type="EMBL" id="KAF0977597.1"/>
    </source>
</evidence>